<dbReference type="AlphaFoldDB" id="A0AA36FZB0"/>
<sequence length="402" mass="47088">MYSVEDWKSWCTEKYRCTRCHNNEKPVDDMLMKRREFENDTGRTLGEVELEVLRENVPRLIHCIKCYQKYHYFNNEPENTWIPLEEAFVLVHSNAIQQPEMSSVATMIELDFYEHQVSEAFVEMVDTMSEGKEVTVDEREKWVKKAIERKMIPAQFTSEVGFQLDIGRMMNILHSPIFRGVLSRTSGQLALGKSQEYPSEMAVYECAGAWKRLELWGAESRKDGINCSSFVIRSIQKLLNEGTSQGNGFYIHSGPWHFPFIGEKQKAFEEKYNVRVVLITYEGERSTIRSLCIFHCNKPNTRLFLYYKSNRYFDISIGSPSDIDKYEQMQLGIIAKDETRKVTSEKINESTYKRTVAPETQWNNARVWTANYRPTFDDINSLDYLKGPLPDMSYCREFDEMC</sequence>
<protein>
    <submittedName>
        <fullName evidence="1">Uncharacterized protein</fullName>
    </submittedName>
</protein>
<proteinExistence type="predicted"/>
<comment type="caution">
    <text evidence="1">The sequence shown here is derived from an EMBL/GenBank/DDBJ whole genome shotgun (WGS) entry which is preliminary data.</text>
</comment>
<feature type="non-terminal residue" evidence="1">
    <location>
        <position position="1"/>
    </location>
</feature>
<dbReference type="Proteomes" id="UP001177023">
    <property type="component" value="Unassembled WGS sequence"/>
</dbReference>
<keyword evidence="2" id="KW-1185">Reference proteome</keyword>
<organism evidence="1 2">
    <name type="scientific">Mesorhabditis spiculigera</name>
    <dbReference type="NCBI Taxonomy" id="96644"/>
    <lineage>
        <taxon>Eukaryota</taxon>
        <taxon>Metazoa</taxon>
        <taxon>Ecdysozoa</taxon>
        <taxon>Nematoda</taxon>
        <taxon>Chromadorea</taxon>
        <taxon>Rhabditida</taxon>
        <taxon>Rhabditina</taxon>
        <taxon>Rhabditomorpha</taxon>
        <taxon>Rhabditoidea</taxon>
        <taxon>Rhabditidae</taxon>
        <taxon>Mesorhabditinae</taxon>
        <taxon>Mesorhabditis</taxon>
    </lineage>
</organism>
<evidence type="ECO:0000313" key="2">
    <source>
        <dbReference type="Proteomes" id="UP001177023"/>
    </source>
</evidence>
<name>A0AA36FZB0_9BILA</name>
<evidence type="ECO:0000313" key="1">
    <source>
        <dbReference type="EMBL" id="CAJ0570263.1"/>
    </source>
</evidence>
<dbReference type="EMBL" id="CATQJA010002278">
    <property type="protein sequence ID" value="CAJ0570263.1"/>
    <property type="molecule type" value="Genomic_DNA"/>
</dbReference>
<gene>
    <name evidence="1" type="ORF">MSPICULIGERA_LOCUS8707</name>
</gene>
<reference evidence="1" key="1">
    <citation type="submission" date="2023-06" db="EMBL/GenBank/DDBJ databases">
        <authorList>
            <person name="Delattre M."/>
        </authorList>
    </citation>
    <scope>NUCLEOTIDE SEQUENCE</scope>
    <source>
        <strain evidence="1">AF72</strain>
    </source>
</reference>
<accession>A0AA36FZB0</accession>